<gene>
    <name evidence="3" type="ORF">IM660_02355</name>
</gene>
<name>A0A7M1SX17_9MICO</name>
<dbReference type="PROSITE" id="PS51257">
    <property type="entry name" value="PROKAR_LIPOPROTEIN"/>
    <property type="match status" value="1"/>
</dbReference>
<feature type="region of interest" description="Disordered" evidence="1">
    <location>
        <begin position="30"/>
        <end position="90"/>
    </location>
</feature>
<dbReference type="AlphaFoldDB" id="A0A7M1SX17"/>
<feature type="chain" id="PRO_5038863623" description="DUF3558 domain-containing protein" evidence="2">
    <location>
        <begin position="29"/>
        <end position="226"/>
    </location>
</feature>
<keyword evidence="2" id="KW-0732">Signal</keyword>
<reference evidence="3 4" key="1">
    <citation type="submission" date="2020-10" db="EMBL/GenBank/DDBJ databases">
        <title>Haloactinobacterium sp. RN3S43, a bacterium isolated from saline soil.</title>
        <authorList>
            <person name="Sun J.-Q."/>
        </authorList>
    </citation>
    <scope>NUCLEOTIDE SEQUENCE [LARGE SCALE GENOMIC DNA]</scope>
    <source>
        <strain evidence="3 4">RN3S43</strain>
    </source>
</reference>
<evidence type="ECO:0008006" key="5">
    <source>
        <dbReference type="Google" id="ProtNLM"/>
    </source>
</evidence>
<accession>A0A7M1SX17</accession>
<evidence type="ECO:0000256" key="1">
    <source>
        <dbReference type="SAM" id="MobiDB-lite"/>
    </source>
</evidence>
<organism evidence="3 4">
    <name type="scientific">Ruania alkalisoli</name>
    <dbReference type="NCBI Taxonomy" id="2779775"/>
    <lineage>
        <taxon>Bacteria</taxon>
        <taxon>Bacillati</taxon>
        <taxon>Actinomycetota</taxon>
        <taxon>Actinomycetes</taxon>
        <taxon>Micrococcales</taxon>
        <taxon>Ruaniaceae</taxon>
        <taxon>Ruania</taxon>
    </lineage>
</organism>
<dbReference type="Proteomes" id="UP000593758">
    <property type="component" value="Chromosome"/>
</dbReference>
<evidence type="ECO:0000256" key="2">
    <source>
        <dbReference type="SAM" id="SignalP"/>
    </source>
</evidence>
<dbReference type="RefSeq" id="WP_193497838.1">
    <property type="nucleotide sequence ID" value="NZ_CP063169.1"/>
</dbReference>
<proteinExistence type="predicted"/>
<feature type="compositionally biased region" description="Low complexity" evidence="1">
    <location>
        <begin position="33"/>
        <end position="47"/>
    </location>
</feature>
<evidence type="ECO:0000313" key="3">
    <source>
        <dbReference type="EMBL" id="QOR71173.1"/>
    </source>
</evidence>
<sequence>MKNVTTIRVRHAAVAAGMGLLLALTACSEPANEDAAATGSEESGAEAAADDGEDTATEESGEAEDEGAEDEGAEDSDEQEQPSGDVVAPAADFDPCTVVSAEQAGDAVGFAVGDGESDELMGSQTCTFTSSEGLAASVLVQWIPVEDDFDTTVASATSAYDDVSEPEDVVVAGTARTVALTGETMGMPAAVVLSQVEGGFFQVVVIGEDGQTDQAVALTELTVSQV</sequence>
<feature type="signal peptide" evidence="2">
    <location>
        <begin position="1"/>
        <end position="28"/>
    </location>
</feature>
<protein>
    <recommendedName>
        <fullName evidence="5">DUF3558 domain-containing protein</fullName>
    </recommendedName>
</protein>
<dbReference type="KEGG" id="halt:IM660_02355"/>
<keyword evidence="4" id="KW-1185">Reference proteome</keyword>
<evidence type="ECO:0000313" key="4">
    <source>
        <dbReference type="Proteomes" id="UP000593758"/>
    </source>
</evidence>
<feature type="compositionally biased region" description="Acidic residues" evidence="1">
    <location>
        <begin position="48"/>
        <end position="80"/>
    </location>
</feature>
<dbReference type="EMBL" id="CP063169">
    <property type="protein sequence ID" value="QOR71173.1"/>
    <property type="molecule type" value="Genomic_DNA"/>
</dbReference>